<reference evidence="1" key="1">
    <citation type="submission" date="2014-12" db="EMBL/GenBank/DDBJ databases">
        <title>Insight into the proteome of Arion vulgaris.</title>
        <authorList>
            <person name="Aradska J."/>
            <person name="Bulat T."/>
            <person name="Smidak R."/>
            <person name="Sarate P."/>
            <person name="Gangsoo J."/>
            <person name="Sialana F."/>
            <person name="Bilban M."/>
            <person name="Lubec G."/>
        </authorList>
    </citation>
    <scope>NUCLEOTIDE SEQUENCE</scope>
    <source>
        <tissue evidence="1">Skin</tissue>
    </source>
</reference>
<organism evidence="1">
    <name type="scientific">Arion vulgaris</name>
    <dbReference type="NCBI Taxonomy" id="1028688"/>
    <lineage>
        <taxon>Eukaryota</taxon>
        <taxon>Metazoa</taxon>
        <taxon>Spiralia</taxon>
        <taxon>Lophotrochozoa</taxon>
        <taxon>Mollusca</taxon>
        <taxon>Gastropoda</taxon>
        <taxon>Heterobranchia</taxon>
        <taxon>Euthyneura</taxon>
        <taxon>Panpulmonata</taxon>
        <taxon>Eupulmonata</taxon>
        <taxon>Stylommatophora</taxon>
        <taxon>Helicina</taxon>
        <taxon>Arionoidea</taxon>
        <taxon>Arionidae</taxon>
        <taxon>Arion</taxon>
    </lineage>
</organism>
<accession>A0A0B7A210</accession>
<protein>
    <submittedName>
        <fullName evidence="1">Uncharacterized protein</fullName>
    </submittedName>
</protein>
<dbReference type="EMBL" id="HACG01027291">
    <property type="protein sequence ID" value="CEK74156.1"/>
    <property type="molecule type" value="Transcribed_RNA"/>
</dbReference>
<sequence>MCSTVCRKCQGQETHWPRTCFMSQWDFLVRPVLINKASTDISATVKTYNCLIEILFYLQHAFKII</sequence>
<evidence type="ECO:0000313" key="1">
    <source>
        <dbReference type="EMBL" id="CEK74156.1"/>
    </source>
</evidence>
<dbReference type="AlphaFoldDB" id="A0A0B7A210"/>
<name>A0A0B7A210_9EUPU</name>
<gene>
    <name evidence="1" type="primary">ORF89890</name>
</gene>
<proteinExistence type="predicted"/>